<evidence type="ECO:0000259" key="11">
    <source>
        <dbReference type="PROSITE" id="PS50835"/>
    </source>
</evidence>
<name>A0A9P9YGM2_9MUSC</name>
<dbReference type="FunFam" id="2.60.40.10:FF:000614">
    <property type="entry name" value="Bent, isoform H"/>
    <property type="match status" value="1"/>
</dbReference>
<keyword evidence="5" id="KW-0677">Repeat</keyword>
<dbReference type="FunFam" id="2.60.40.10:FF:000051">
    <property type="entry name" value="Uncharacterized protein, isoform J"/>
    <property type="match status" value="2"/>
</dbReference>
<dbReference type="FunFam" id="2.60.40.10:FF:000056">
    <property type="entry name" value="twitchin isoform X4"/>
    <property type="match status" value="6"/>
</dbReference>
<feature type="domain" description="Ig-like" evidence="11">
    <location>
        <begin position="2661"/>
        <end position="2768"/>
    </location>
</feature>
<dbReference type="InterPro" id="IPR003599">
    <property type="entry name" value="Ig_sub"/>
</dbReference>
<dbReference type="SMART" id="SM00220">
    <property type="entry name" value="S_TKc"/>
    <property type="match status" value="1"/>
</dbReference>
<feature type="compositionally biased region" description="Basic and acidic residues" evidence="9">
    <location>
        <begin position="1197"/>
        <end position="1227"/>
    </location>
</feature>
<dbReference type="FunFam" id="2.60.40.10:FF:000460">
    <property type="entry name" value="Bent, isoform J"/>
    <property type="match status" value="1"/>
</dbReference>
<feature type="domain" description="Ig-like" evidence="11">
    <location>
        <begin position="640"/>
        <end position="728"/>
    </location>
</feature>
<dbReference type="Proteomes" id="UP001059596">
    <property type="component" value="Unassembled WGS sequence"/>
</dbReference>
<dbReference type="InterPro" id="IPR008271">
    <property type="entry name" value="Ser/Thr_kinase_AS"/>
</dbReference>
<dbReference type="FunFam" id="2.60.40.10:FF:001003">
    <property type="entry name" value="titin isoform X1"/>
    <property type="match status" value="1"/>
</dbReference>
<dbReference type="Gene3D" id="3.30.200.20">
    <property type="entry name" value="Phosphorylase Kinase, domain 1"/>
    <property type="match status" value="1"/>
</dbReference>
<comment type="subcellular location">
    <subcellularLocation>
        <location evidence="1">Cytoplasm</location>
    </subcellularLocation>
</comment>
<keyword evidence="3" id="KW-0728">SH3 domain</keyword>
<dbReference type="FunFam" id="2.60.40.10:FF:001892">
    <property type="entry name" value="Bent, isoform H"/>
    <property type="match status" value="1"/>
</dbReference>
<feature type="domain" description="Ig-like" evidence="11">
    <location>
        <begin position="1942"/>
        <end position="2026"/>
    </location>
</feature>
<feature type="domain" description="Ig-like" evidence="11">
    <location>
        <begin position="3685"/>
        <end position="3774"/>
    </location>
</feature>
<dbReference type="FunFam" id="2.60.40.10:FF:000876">
    <property type="entry name" value="Uncharacterized protein, isoform H"/>
    <property type="match status" value="1"/>
</dbReference>
<accession>A0A9P9YGM2</accession>
<feature type="domain" description="Ig-like" evidence="11">
    <location>
        <begin position="119"/>
        <end position="209"/>
    </location>
</feature>
<evidence type="ECO:0000256" key="1">
    <source>
        <dbReference type="ARBA" id="ARBA00004496"/>
    </source>
</evidence>
<evidence type="ECO:0000256" key="4">
    <source>
        <dbReference type="ARBA" id="ARBA00022490"/>
    </source>
</evidence>
<dbReference type="InterPro" id="IPR003961">
    <property type="entry name" value="FN3_dom"/>
</dbReference>
<comment type="similarity">
    <text evidence="2">Belongs to the protein kinase superfamily. CAMK Ser/Thr protein kinase family.</text>
</comment>
<dbReference type="FunFam" id="2.60.40.10:FF:001033">
    <property type="entry name" value="Uncharacterized protein, isoform H"/>
    <property type="match status" value="1"/>
</dbReference>
<feature type="compositionally biased region" description="Basic and acidic residues" evidence="9">
    <location>
        <begin position="3413"/>
        <end position="3430"/>
    </location>
</feature>
<evidence type="ECO:0008006" key="15">
    <source>
        <dbReference type="Google" id="ProtNLM"/>
    </source>
</evidence>
<feature type="compositionally biased region" description="Basic and acidic residues" evidence="9">
    <location>
        <begin position="948"/>
        <end position="1038"/>
    </location>
</feature>
<feature type="domain" description="Ig-like" evidence="11">
    <location>
        <begin position="4063"/>
        <end position="4151"/>
    </location>
</feature>
<dbReference type="PROSITE" id="PS00108">
    <property type="entry name" value="PROTEIN_KINASE_ST"/>
    <property type="match status" value="1"/>
</dbReference>
<organism evidence="13 14">
    <name type="scientific">Drosophila gunungcola</name>
    <name type="common">fruit fly</name>
    <dbReference type="NCBI Taxonomy" id="103775"/>
    <lineage>
        <taxon>Eukaryota</taxon>
        <taxon>Metazoa</taxon>
        <taxon>Ecdysozoa</taxon>
        <taxon>Arthropoda</taxon>
        <taxon>Hexapoda</taxon>
        <taxon>Insecta</taxon>
        <taxon>Pterygota</taxon>
        <taxon>Neoptera</taxon>
        <taxon>Endopterygota</taxon>
        <taxon>Diptera</taxon>
        <taxon>Brachycera</taxon>
        <taxon>Muscomorpha</taxon>
        <taxon>Ephydroidea</taxon>
        <taxon>Drosophilidae</taxon>
        <taxon>Drosophila</taxon>
        <taxon>Sophophora</taxon>
    </lineage>
</organism>
<feature type="domain" description="Fibronectin type-III" evidence="12">
    <location>
        <begin position="2464"/>
        <end position="2559"/>
    </location>
</feature>
<feature type="compositionally biased region" description="Low complexity" evidence="9">
    <location>
        <begin position="889"/>
        <end position="908"/>
    </location>
</feature>
<feature type="compositionally biased region" description="Basic residues" evidence="9">
    <location>
        <begin position="1247"/>
        <end position="1256"/>
    </location>
</feature>
<dbReference type="InterPro" id="IPR013098">
    <property type="entry name" value="Ig_I-set"/>
</dbReference>
<feature type="compositionally biased region" description="Polar residues" evidence="9">
    <location>
        <begin position="3498"/>
        <end position="3509"/>
    </location>
</feature>
<reference evidence="13" key="1">
    <citation type="journal article" date="2023" name="Genome Biol. Evol.">
        <title>Long-read-based Genome Assembly of Drosophila gunungcola Reveals Fewer Chemosensory Genes in Flower-breeding Species.</title>
        <authorList>
            <person name="Negi A."/>
            <person name="Liao B.Y."/>
            <person name="Yeh S.D."/>
        </authorList>
    </citation>
    <scope>NUCLEOTIDE SEQUENCE</scope>
    <source>
        <strain evidence="13">Sukarami</strain>
    </source>
</reference>
<dbReference type="GO" id="GO:0050793">
    <property type="term" value="P:regulation of developmental process"/>
    <property type="evidence" value="ECO:0007669"/>
    <property type="project" value="UniProtKB-ARBA"/>
</dbReference>
<evidence type="ECO:0000256" key="9">
    <source>
        <dbReference type="SAM" id="MobiDB-lite"/>
    </source>
</evidence>
<feature type="domain" description="Fibronectin type-III" evidence="12">
    <location>
        <begin position="2776"/>
        <end position="2869"/>
    </location>
</feature>
<keyword evidence="6" id="KW-1015">Disulfide bond</keyword>
<dbReference type="GO" id="GO:0031430">
    <property type="term" value="C:M band"/>
    <property type="evidence" value="ECO:0007669"/>
    <property type="project" value="TreeGrafter"/>
</dbReference>
<feature type="compositionally biased region" description="Basic and acidic residues" evidence="9">
    <location>
        <begin position="1565"/>
        <end position="1579"/>
    </location>
</feature>
<feature type="compositionally biased region" description="Basic and acidic residues" evidence="9">
    <location>
        <begin position="1072"/>
        <end position="1136"/>
    </location>
</feature>
<feature type="region of interest" description="Disordered" evidence="9">
    <location>
        <begin position="3498"/>
        <end position="3517"/>
    </location>
</feature>
<dbReference type="GO" id="GO:0051239">
    <property type="term" value="P:regulation of multicellular organismal process"/>
    <property type="evidence" value="ECO:0007669"/>
    <property type="project" value="UniProtKB-ARBA"/>
</dbReference>
<feature type="domain" description="Ig-like" evidence="11">
    <location>
        <begin position="438"/>
        <end position="531"/>
    </location>
</feature>
<dbReference type="SMART" id="SM00060">
    <property type="entry name" value="FN3"/>
    <property type="match status" value="12"/>
</dbReference>
<feature type="compositionally biased region" description="Basic and acidic residues" evidence="9">
    <location>
        <begin position="1052"/>
        <end position="1066"/>
    </location>
</feature>
<feature type="compositionally biased region" description="Polar residues" evidence="9">
    <location>
        <begin position="875"/>
        <end position="888"/>
    </location>
</feature>
<evidence type="ECO:0000256" key="3">
    <source>
        <dbReference type="ARBA" id="ARBA00022443"/>
    </source>
</evidence>
<dbReference type="SUPFAM" id="SSF56112">
    <property type="entry name" value="Protein kinase-like (PK-like)"/>
    <property type="match status" value="1"/>
</dbReference>
<feature type="compositionally biased region" description="Basic and acidic residues" evidence="9">
    <location>
        <begin position="1527"/>
        <end position="1537"/>
    </location>
</feature>
<protein>
    <recommendedName>
        <fullName evidence="15">Twitchin</fullName>
    </recommendedName>
</protein>
<dbReference type="FunFam" id="2.60.40.10:FF:000127">
    <property type="entry name" value="titin isoform X1"/>
    <property type="match status" value="1"/>
</dbReference>
<dbReference type="GO" id="GO:0004672">
    <property type="term" value="F:protein kinase activity"/>
    <property type="evidence" value="ECO:0007669"/>
    <property type="project" value="InterPro"/>
</dbReference>
<dbReference type="InterPro" id="IPR013783">
    <property type="entry name" value="Ig-like_fold"/>
</dbReference>
<dbReference type="FunFam" id="1.10.510.10:FF:000321">
    <property type="entry name" value="Bent, isoform C"/>
    <property type="match status" value="1"/>
</dbReference>
<dbReference type="SMART" id="SM00408">
    <property type="entry name" value="IGc2"/>
    <property type="match status" value="13"/>
</dbReference>
<dbReference type="EMBL" id="JAMKOV010000019">
    <property type="protein sequence ID" value="KAI8036481.1"/>
    <property type="molecule type" value="Genomic_DNA"/>
</dbReference>
<feature type="domain" description="Ig-like" evidence="11">
    <location>
        <begin position="335"/>
        <end position="426"/>
    </location>
</feature>
<evidence type="ECO:0000256" key="7">
    <source>
        <dbReference type="ARBA" id="ARBA00023179"/>
    </source>
</evidence>
<feature type="domain" description="Protein kinase" evidence="10">
    <location>
        <begin position="3720"/>
        <end position="3995"/>
    </location>
</feature>
<feature type="compositionally biased region" description="Basic and acidic residues" evidence="9">
    <location>
        <begin position="1319"/>
        <end position="1333"/>
    </location>
</feature>
<dbReference type="PANTHER" id="PTHR13817:SF151">
    <property type="entry name" value="TITIN"/>
    <property type="match status" value="1"/>
</dbReference>
<dbReference type="FunFam" id="2.60.40.10:FF:000147">
    <property type="entry name" value="Myosin light chain kinase"/>
    <property type="match status" value="1"/>
</dbReference>
<feature type="domain" description="Ig-like" evidence="11">
    <location>
        <begin position="9"/>
        <end position="102"/>
    </location>
</feature>
<dbReference type="FunFam" id="2.60.40.10:FF:000097">
    <property type="entry name" value="Bent, isoform F"/>
    <property type="match status" value="5"/>
</dbReference>
<evidence type="ECO:0000256" key="6">
    <source>
        <dbReference type="ARBA" id="ARBA00023157"/>
    </source>
</evidence>
<feature type="domain" description="Ig-like" evidence="11">
    <location>
        <begin position="1847"/>
        <end position="1939"/>
    </location>
</feature>
<feature type="region of interest" description="Disordered" evidence="9">
    <location>
        <begin position="839"/>
        <end position="1373"/>
    </location>
</feature>
<dbReference type="Pfam" id="PF00069">
    <property type="entry name" value="Pkinase"/>
    <property type="match status" value="1"/>
</dbReference>
<keyword evidence="7" id="KW-0514">Muscle protein</keyword>
<dbReference type="FunFam" id="2.60.40.10:FF:000805">
    <property type="entry name" value="Uncharacterized protein, isoform F"/>
    <property type="match status" value="1"/>
</dbReference>
<feature type="compositionally biased region" description="Basic and acidic residues" evidence="9">
    <location>
        <begin position="1163"/>
        <end position="1189"/>
    </location>
</feature>
<dbReference type="PROSITE" id="PS50011">
    <property type="entry name" value="PROTEIN_KINASE_DOM"/>
    <property type="match status" value="1"/>
</dbReference>
<dbReference type="FunFam" id="2.60.40.10:FF:000775">
    <property type="entry name" value="Uncharacterized protein, isoform F"/>
    <property type="match status" value="1"/>
</dbReference>
<feature type="region of interest" description="Disordered" evidence="9">
    <location>
        <begin position="1481"/>
        <end position="1579"/>
    </location>
</feature>
<dbReference type="GO" id="GO:0005524">
    <property type="term" value="F:ATP binding"/>
    <property type="evidence" value="ECO:0007669"/>
    <property type="project" value="InterPro"/>
</dbReference>
<feature type="compositionally biased region" description="Basic and acidic residues" evidence="9">
    <location>
        <begin position="1495"/>
        <end position="1514"/>
    </location>
</feature>
<dbReference type="InterPro" id="IPR050964">
    <property type="entry name" value="Striated_Muscle_Regulatory"/>
</dbReference>
<feature type="domain" description="Fibronectin type-III" evidence="12">
    <location>
        <begin position="3004"/>
        <end position="3103"/>
    </location>
</feature>
<feature type="domain" description="Fibronectin type-III" evidence="12">
    <location>
        <begin position="2606"/>
        <end position="2701"/>
    </location>
</feature>
<dbReference type="InterPro" id="IPR003598">
    <property type="entry name" value="Ig_sub2"/>
</dbReference>
<dbReference type="SUPFAM" id="SSF48726">
    <property type="entry name" value="Immunoglobulin"/>
    <property type="match status" value="20"/>
</dbReference>
<evidence type="ECO:0000256" key="8">
    <source>
        <dbReference type="ARBA" id="ARBA00023319"/>
    </source>
</evidence>
<feature type="domain" description="Fibronectin type-III" evidence="12">
    <location>
        <begin position="3419"/>
        <end position="3514"/>
    </location>
</feature>
<evidence type="ECO:0000259" key="12">
    <source>
        <dbReference type="PROSITE" id="PS50853"/>
    </source>
</evidence>
<dbReference type="FunFam" id="2.60.40.10:FF:000440">
    <property type="entry name" value="Bent, isoform C"/>
    <property type="match status" value="1"/>
</dbReference>
<feature type="compositionally biased region" description="Basic and acidic residues" evidence="9">
    <location>
        <begin position="1236"/>
        <end position="1246"/>
    </location>
</feature>
<feature type="domain" description="Ig-like" evidence="11">
    <location>
        <begin position="746"/>
        <end position="835"/>
    </location>
</feature>
<feature type="domain" description="Fibronectin type-III" evidence="12">
    <location>
        <begin position="2362"/>
        <end position="2458"/>
    </location>
</feature>
<dbReference type="Gene3D" id="2.60.40.10">
    <property type="entry name" value="Immunoglobulins"/>
    <property type="match status" value="33"/>
</dbReference>
<dbReference type="InterPro" id="IPR007110">
    <property type="entry name" value="Ig-like_dom"/>
</dbReference>
<feature type="domain" description="Ig-like" evidence="11">
    <location>
        <begin position="2265"/>
        <end position="2355"/>
    </location>
</feature>
<feature type="domain" description="Fibronectin type-III" evidence="12">
    <location>
        <begin position="3585"/>
        <end position="3681"/>
    </location>
</feature>
<keyword evidence="4" id="KW-0963">Cytoplasm</keyword>
<dbReference type="Gene3D" id="1.10.510.10">
    <property type="entry name" value="Transferase(Phosphotransferase) domain 1"/>
    <property type="match status" value="1"/>
</dbReference>
<dbReference type="SMART" id="SM00409">
    <property type="entry name" value="IG"/>
    <property type="match status" value="19"/>
</dbReference>
<proteinExistence type="inferred from homology"/>
<dbReference type="CDD" id="cd00063">
    <property type="entry name" value="FN3"/>
    <property type="match status" value="11"/>
</dbReference>
<sequence>MGVAEDFAPSFVKKPQLHQEDDGNRLIFECQLLSSPKPDIEWFRSDNKLVEDGRTKFKIQPVGDNKYTVVLELNDVVETDAGLYKVKAKNKSGEVSASINLNFTPADEPKEKQIDGFAPTFAKKPAIRQEEDGKRLLFECRVNADPIPTIVWFHNGAAVKESARHKLTVDKDVHSYFATLEILNVTVEDAGKYKVNAKNELGESNATISLNFDSDEAPVPESAEGIKPTFTERPVIRQSEDGGNVTFECRCVGDPTPTVTWSHGETVLNESKRYKMSLTMDQKLYHMACLEISSVVSSDQGEYRAQAKNKHGSGVATINLNFESGSKKIPDGKSPRFPKKPTIRQEEDLLIMECVLEAHPVPDIVWYCSDTEISDNQRTKMTRKAITKDSYILTLEIQNPTKEDGGNYRCNAINMYGESNANIALNFQGASDANGFAPSFIEKPRIIPNESGTLITMKCKCKAKPEPTVTWFRGQDMVEKSKKIKINTTVIAEDTYELTLEIKDPGATDGGTYRCNVKNEYGESNANLNLNIEAEPEPEGEGPTFVEKPRIVSENNGKLVIMECKVKADPKPDVIWFRNGEVVKESNKIKTFIEQRGDQYYIKLELLDPQLEDSGLYKCNIKNTLGELNANLTLNIEIVPVIKDKPKIIKIIKKRTVVIECTVASKFEPKCTWYKETNTVKESKRHVYLVEQTKDGEFAVKLEINDVEESDKGAYKLVASNEKGEAVSQVVNLVDIPEEERKPSKPEISRKLADQKVTESKTFELLISLTQSDRKCKIEWYKGSTLIRETKDITTTFDGTTARLTFSTARSEHTSNYKVIVTNEVGKDESSCKITVEKATKKKEDQPKEKDKSKAEKEKEQKVNEKTKVSENVKHPQQSVESVTEEQIQNNKSQVTVQVKQQSTEQSTLSVTISDESIGTEVIEEFSQYRKEHGTLSLESTEIEEEETSNKQKKEDEKEIKAVPKEKQTETETEKSPDKEDKKPEVEEESSSDRPFVKTDKQKKEDQKENKEVAKKKQIEEEKRPDKQDKKPEVKEEAPVGLQEAEIQGAPESKEISSEPRAEQTQKKKLGDKKDKIAQPEPKAKKEKPTSDQTPVKDNKLSHEEQHATEQIGLKKVERKASIVSVKEEKSSEVRRQSIIKAQEEVIVDDLKISSRRSSLAVEESKTESRRSSVIDKKPMEQVDSKQFDANKNPQALKEEIPKLKPAEKRRTSKVIEEQKPAEELPKLRKTSIAQVKDEPKPEAAKPKAKAKAKAKPKYEELPEIPDYERPQLEKYEKSEFTPSDFGRELEIPNKMEKPILDSAKKEPEAPAQKNGIPKKAEMVEKPAEEPKGLKIGKGKLPDEDDSRDGAVLKPVIIEPENEKPGIGNKKIPELADKPSVLDIIKQRRRSSVRNLMTKEPIQNESFLGVVLKPVIKDAKEQAAPQQAKQLTKADATEQFAPTKAIKAHVSDLKKPEALAILEDDYERPVLEKYAPVDIDKKKSEKPTPAIITPDTKHPEVKLPVEEVKEEKPRVPRMQPPAPGEPPKIEVIREKRPSLAPEPPSRRGSLIPPADTGRRPSLIINDEKKLRPGEVMDTRRRRPSIDVRRPSVQDLEDLINKPSTPLRDVGDGGPPSIVDVQESYSVVEDSTAYLTVGVEGSPAPTFKFYKGVSEILEGGRFKFLTDGQTNTITLCMRKCKPNDESKYKIVVANIHGEDSAEMQLYVSDSSGMDFRAMLKKRRYQKWDKDEQDPNWGDLKETEKPLPALKKVERKVESFLSPLIDQFAKEGKDKKVVFEARFSKPNCKPKWLFRKDEVFTGSKFKFKQENETYQLIITGPKVEDTGKYTIEIGGVSSTAFLNVEEADPTYTFTKPLKKKLEGFTQHETTLECSVSSSMANVHWFKDNTKLESDDPRYLISKDINGNLKLIIKDSVLEDAGLYRCQLDKQPDKTECNLKVTEYPYKFVKVLKSQQCIEKDTVTLACEIDDAMGEVQWFRNGEEIKPDKRIQIVKDGRKRKLVLKDCKVTDAGQFKCTTNADSTEAEIIINYQNRFNKKLKDTDAVEREKLVLDVELQDQTAPCDWKFNGEPIVPSERVEIKNLGGGKHQLIFNSLDLSNEGEITCESGQLSSKCKLSIRKGESRPNIDCPDEFAGPISAPVVVVVPFKDPATFKNTILAKDPWDEPGKPKAVDLTDWDKDHADLKWEAPDSDGGDPITAYIVEYKEKFSNDWVAGKEVDGDARTATVDGLKEGSQYEFRVRAVNKAGPGEPSDKTKSIIAKCRFVKPFLVGDGLKNITVKKGQTIRFDIKYDGEPEPTATWVKGTDNLKFDSQRICLDQLERNSSITIKKSVRKDTGKYKLVLSNSSGTIESEAQVVVLDRPLAPGGPFEPEEVRANHIKMKWKRPEDDGGCEITGYALERMDEETGRWIPAGEVGPNETSFDFKGLTPNKKYKFRVKAINKEGESEPLETSDAIVAKNPYDPPSPPSQPVIDDYDNKSVLLKWKRPPSDGGRPITHYVVEMKDKFSPTWTEVAKTEDPNPECTVDGLKEKMVYQFRVRAVNKAGPSEPSQPTDNHLCKHRNQFDVKGLQEGHEYQFRVKAINEEGESEPLETDGSIIAKNPYDAASKPGTPKIEDYNEHMVKLKWEAPKSDGGAPITGYIIEKKDKFSPVWDEVLTTNTSAPEANVEGLIEGNVYQFRVRAVNKAGPSEPSDATEPHLAKPRNLKAEPPAKITWTYNGSEIKTSDNIKIENEDYKTTFIMPKVKRADRGTYIVTAKNDSGSDTVEIELEVLCKPSKPKGPLAVSDVKSESVHLKWEKPEDDGGEPIEQYVVERMDTETGRWVPVLTTKTPEADVTGLTEGKEYLFRVKAVNSEGESEPLVTDVPTKAKNPFDAADTPGKYTLKAENESGRDEASFEVIVLDKPGTPEGPLRVTDVHKEGCKLKWNAPLDDGGLPIEHYIVEKMDVESGRWLPSGRFKEPFAELNNLEPGHEYKFRVLAVNTEGESEPLVGEHSIIAKNPFDEPGKPGTPEAVDWDKDHVDLVWKPPINDGGSPIIGYVVEKREKGTDKWIKGAEVTAPGFGEECKATVPNLNENCEYEFRIKAINAAGPGQPSDASKPVITKPRKLAPKIDRKNIRTYNIKAGEPIFLDINVSGEPAPDVSWNQNNKSVQATSVSHIENIPYNTKYVNNNPERKDTGLYKISAHNLYGQDQVEFQINIITKPGKPEGPLEVSDIHKDGCKLKWKKPKDDGGEPIESYLVEKFDPDTGVWLPVGKTDVPEYNVDGLVPGHEYKFRVKAVNKEGESEPLETLGSIIAKDPFNKPGQPQAVDWGKDFVDLEWAAPKRDGGAPISSYIIEKRPKFGQWERAAVVPGEERKAHIPELTDGGEYEFRVIAVNRVPDLREGARYEFRIIALNEAGPGQPSKPSDPMTAELQRYRPDPPEQPKPDRISKDSVTLSWRPPRNDGKSRIKGYYIEVRPKNEKDWKIVNDLPINSTVFTVPNLKEGEEYSFRVIAENEVGRSNPSKPSQPITIEEQPNKPCMDLGGVRDIVCRAGDDFSIHVPYVAFPKPSAFWYSNDSVVNNDNRVHQHLSDDAASFVVKNSKRSDSGVPQITEIGGDFVHLEWSKPESDGGAHIQGYWIEKREFGSDTWQRVNATICAANQINCINLIEGRQYEFRIFAQNVAGLSKESSASQAVKIIDPKAASPPLIVKPLRDANCIQNHNAQFTCTITGVPKPAITWYKGAREISNGARYHMYSEGDDHFLNINDIFGEDADEYVCRAVNKAGAKSTRAALAIMIEKDLIRREIDIMNQLHHQKLINLHDAFEDDDEMVLILEFLSGGELFERITAEGYVMTEAEVINYMRQICEGIRHMHEKNIIHLDIKPENIMCQTRSSTSVKLIDFGLATRLDPNEVVKITTGTAEFAAPEIVNREPVGFYTDMWATGVLAYVLLSGLSPFAGDNDVQTLKNVKACDWDFDVESFKFISEEGKDFIRKLLVANKEKRMTAHECLLHPWLTGDHRGMTQAINRNRYLAYREKLRKKYEDFERYLLPIGRLSEYSSLRKLLMEKYKIYDAVFDRRQAAPRFVIRPSSQFCYEGQSVKFYCRCIAIATPTLTWSHNNTELRQSVKFMKRYTGDDYYFIINRVKLDDRGEYIIRAENHYGSREEVVFLNVQPLPKEQPRYRTESTPVRRREPLPYTFWQEESETAPSFTFLLRPRVMQARDTCKLLCCLSGKPVPTVKWYKDGRELSKYEYAMTHSDGVVTMEIIDCKPSDSGKYSCKATNCHGTDETECVVIVEGEWVTPEQAQLAHNFLYSGGK</sequence>
<dbReference type="Pfam" id="PF07679">
    <property type="entry name" value="I-set"/>
    <property type="match status" value="16"/>
</dbReference>
<dbReference type="PROSITE" id="PS50853">
    <property type="entry name" value="FN3"/>
    <property type="match status" value="11"/>
</dbReference>
<dbReference type="FunFam" id="2.60.40.10:FF:002083">
    <property type="entry name" value="Protein CBR-UNC-22"/>
    <property type="match status" value="2"/>
</dbReference>
<dbReference type="InterPro" id="IPR011009">
    <property type="entry name" value="Kinase-like_dom_sf"/>
</dbReference>
<dbReference type="InterPro" id="IPR036116">
    <property type="entry name" value="FN3_sf"/>
</dbReference>
<feature type="domain" description="Fibronectin type-III" evidence="12">
    <location>
        <begin position="3204"/>
        <end position="3297"/>
    </location>
</feature>
<feature type="domain" description="Ig-like" evidence="11">
    <location>
        <begin position="4188"/>
        <end position="4275"/>
    </location>
</feature>
<comment type="caution">
    <text evidence="13">The sequence shown here is derived from an EMBL/GenBank/DDBJ whole genome shotgun (WGS) entry which is preliminary data.</text>
</comment>
<evidence type="ECO:0000259" key="10">
    <source>
        <dbReference type="PROSITE" id="PS50011"/>
    </source>
</evidence>
<dbReference type="FunFam" id="2.60.40.10:FF:000031">
    <property type="entry name" value="Myosin-binding protein C, slow type"/>
    <property type="match status" value="1"/>
</dbReference>
<dbReference type="FunFam" id="2.60.40.10:FF:000553">
    <property type="entry name" value="Uncharacterized protein, isoform J"/>
    <property type="match status" value="1"/>
</dbReference>
<feature type="domain" description="Fibronectin type-III" evidence="12">
    <location>
        <begin position="2905"/>
        <end position="2998"/>
    </location>
</feature>
<dbReference type="GO" id="GO:0045214">
    <property type="term" value="P:sarcomere organization"/>
    <property type="evidence" value="ECO:0007669"/>
    <property type="project" value="TreeGrafter"/>
</dbReference>
<feature type="domain" description="Fibronectin type-III" evidence="12">
    <location>
        <begin position="2163"/>
        <end position="2261"/>
    </location>
</feature>
<evidence type="ECO:0000256" key="2">
    <source>
        <dbReference type="ARBA" id="ARBA00006692"/>
    </source>
</evidence>
<evidence type="ECO:0000313" key="14">
    <source>
        <dbReference type="Proteomes" id="UP001059596"/>
    </source>
</evidence>
<evidence type="ECO:0000313" key="13">
    <source>
        <dbReference type="EMBL" id="KAI8036481.1"/>
    </source>
</evidence>
<feature type="domain" description="Ig-like" evidence="11">
    <location>
        <begin position="228"/>
        <end position="321"/>
    </location>
</feature>
<dbReference type="PANTHER" id="PTHR13817">
    <property type="entry name" value="TITIN"/>
    <property type="match status" value="1"/>
</dbReference>
<feature type="compositionally biased region" description="Basic and acidic residues" evidence="9">
    <location>
        <begin position="1257"/>
        <end position="1309"/>
    </location>
</feature>
<dbReference type="PRINTS" id="PR00014">
    <property type="entry name" value="FNTYPEIII"/>
</dbReference>
<dbReference type="FunFam" id="2.60.40.10:FF:000935">
    <property type="entry name" value="Uncharacterized protein, isoform I"/>
    <property type="match status" value="1"/>
</dbReference>
<dbReference type="Pfam" id="PF13927">
    <property type="entry name" value="Ig_3"/>
    <property type="match status" value="1"/>
</dbReference>
<evidence type="ECO:0000256" key="5">
    <source>
        <dbReference type="ARBA" id="ARBA00022737"/>
    </source>
</evidence>
<feature type="domain" description="Ig-like" evidence="11">
    <location>
        <begin position="543"/>
        <end position="635"/>
    </location>
</feature>
<dbReference type="SUPFAM" id="SSF49265">
    <property type="entry name" value="Fibronectin type III"/>
    <property type="match status" value="8"/>
</dbReference>
<keyword evidence="14" id="KW-1185">Reference proteome</keyword>
<keyword evidence="8" id="KW-0393">Immunoglobulin domain</keyword>
<dbReference type="InterPro" id="IPR000719">
    <property type="entry name" value="Prot_kinase_dom"/>
</dbReference>
<dbReference type="FunFam" id="2.60.40.10:FF:000505">
    <property type="entry name" value="Bent, isoform J"/>
    <property type="match status" value="1"/>
</dbReference>
<feature type="domain" description="Fibronectin type-III" evidence="12">
    <location>
        <begin position="3300"/>
        <end position="3396"/>
    </location>
</feature>
<feature type="region of interest" description="Disordered" evidence="9">
    <location>
        <begin position="3395"/>
        <end position="3441"/>
    </location>
</feature>
<gene>
    <name evidence="13" type="ORF">M5D96_010787</name>
</gene>
<feature type="region of interest" description="Disordered" evidence="9">
    <location>
        <begin position="2855"/>
        <end position="2875"/>
    </location>
</feature>
<feature type="compositionally biased region" description="Basic and acidic residues" evidence="9">
    <location>
        <begin position="839"/>
        <end position="874"/>
    </location>
</feature>
<dbReference type="CDD" id="cd00096">
    <property type="entry name" value="Ig"/>
    <property type="match status" value="3"/>
</dbReference>
<dbReference type="Pfam" id="PF00041">
    <property type="entry name" value="fn3"/>
    <property type="match status" value="11"/>
</dbReference>
<dbReference type="InterPro" id="IPR036179">
    <property type="entry name" value="Ig-like_dom_sf"/>
</dbReference>
<dbReference type="PROSITE" id="PS50835">
    <property type="entry name" value="IG_LIKE"/>
    <property type="match status" value="15"/>
</dbReference>